<proteinExistence type="predicted"/>
<evidence type="ECO:0000313" key="3">
    <source>
        <dbReference type="Proteomes" id="UP000011082"/>
    </source>
</evidence>
<dbReference type="GeneID" id="19881897"/>
<evidence type="ECO:0000313" key="2">
    <source>
        <dbReference type="EMBL" id="ELA41834.1"/>
    </source>
</evidence>
<dbReference type="OMA" id="SIMCKEC"/>
<evidence type="ECO:0008006" key="4">
    <source>
        <dbReference type="Google" id="ProtNLM"/>
    </source>
</evidence>
<dbReference type="AlphaFoldDB" id="L2GMG7"/>
<keyword evidence="3" id="KW-1185">Reference proteome</keyword>
<keyword evidence="1" id="KW-0175">Coiled coil</keyword>
<dbReference type="InParanoid" id="L2GMG7"/>
<gene>
    <name evidence="2" type="ORF">VICG_01186</name>
</gene>
<evidence type="ECO:0000256" key="1">
    <source>
        <dbReference type="SAM" id="Coils"/>
    </source>
</evidence>
<name>L2GMG7_VITCO</name>
<dbReference type="EMBL" id="JH370138">
    <property type="protein sequence ID" value="ELA41834.1"/>
    <property type="molecule type" value="Genomic_DNA"/>
</dbReference>
<dbReference type="RefSeq" id="XP_007604632.1">
    <property type="nucleotide sequence ID" value="XM_007604570.1"/>
</dbReference>
<accession>L2GMG7</accession>
<reference evidence="3" key="1">
    <citation type="submission" date="2011-05" db="EMBL/GenBank/DDBJ databases">
        <title>The genome sequence of Vittaforma corneae strain ATCC 50505.</title>
        <authorList>
            <consortium name="The Broad Institute Genome Sequencing Platform"/>
            <person name="Cuomo C."/>
            <person name="Didier E."/>
            <person name="Bowers L."/>
            <person name="Young S.K."/>
            <person name="Zeng Q."/>
            <person name="Gargeya S."/>
            <person name="Fitzgerald M."/>
            <person name="Haas B."/>
            <person name="Abouelleil A."/>
            <person name="Alvarado L."/>
            <person name="Arachchi H.M."/>
            <person name="Berlin A."/>
            <person name="Chapman S.B."/>
            <person name="Gearin G."/>
            <person name="Goldberg J."/>
            <person name="Griggs A."/>
            <person name="Gujja S."/>
            <person name="Hansen M."/>
            <person name="Heiman D."/>
            <person name="Howarth C."/>
            <person name="Larimer J."/>
            <person name="Lui A."/>
            <person name="MacDonald P.J.P."/>
            <person name="McCowen C."/>
            <person name="Montmayeur A."/>
            <person name="Murphy C."/>
            <person name="Neiman D."/>
            <person name="Pearson M."/>
            <person name="Priest M."/>
            <person name="Roberts A."/>
            <person name="Saif S."/>
            <person name="Shea T."/>
            <person name="Sisk P."/>
            <person name="Stolte C."/>
            <person name="Sykes S."/>
            <person name="Wortman J."/>
            <person name="Nusbaum C."/>
            <person name="Birren B."/>
        </authorList>
    </citation>
    <scope>NUCLEOTIDE SEQUENCE [LARGE SCALE GENOMIC DNA]</scope>
    <source>
        <strain evidence="3">ATCC 50505</strain>
    </source>
</reference>
<feature type="coiled-coil region" evidence="1">
    <location>
        <begin position="128"/>
        <end position="162"/>
    </location>
</feature>
<dbReference type="HOGENOM" id="CLU_098346_0_0_1"/>
<sequence>MQNNSLAAEGVTKIKEFATTVLRKIRKLEYKNVQLIPGYEKSEEEYCALKKSLNNANIMIKNLMSYEHGNRFLKVLKNGMESISEKSALNVYKNKDVFEEMSLMARRMSMMNLDPECKRSAEKFSGAYKKLSESKKTLNSRLESIRLQLKEKRNQCIEIDKNRKKVKNMRYDLEILLQDGGYNGEIRDVEKKEFSTFSAQVLKMMLQFVDDASVGKVLKSVAKEYSSHLKETAEILSTVE</sequence>
<organism evidence="2 3">
    <name type="scientific">Vittaforma corneae (strain ATCC 50505)</name>
    <name type="common">Microsporidian parasite</name>
    <name type="synonym">Nosema corneum</name>
    <dbReference type="NCBI Taxonomy" id="993615"/>
    <lineage>
        <taxon>Eukaryota</taxon>
        <taxon>Fungi</taxon>
        <taxon>Fungi incertae sedis</taxon>
        <taxon>Microsporidia</taxon>
        <taxon>Nosematidae</taxon>
        <taxon>Vittaforma</taxon>
    </lineage>
</organism>
<dbReference type="OrthoDB" id="2194161at2759"/>
<protein>
    <recommendedName>
        <fullName evidence="4">BAR domain-containing protein</fullName>
    </recommendedName>
</protein>
<dbReference type="VEuPathDB" id="MicrosporidiaDB:VICG_01186"/>
<dbReference type="Proteomes" id="UP000011082">
    <property type="component" value="Unassembled WGS sequence"/>
</dbReference>